<feature type="transmembrane region" description="Helical" evidence="1">
    <location>
        <begin position="312"/>
        <end position="328"/>
    </location>
</feature>
<feature type="transmembrane region" description="Helical" evidence="1">
    <location>
        <begin position="260"/>
        <end position="280"/>
    </location>
</feature>
<feature type="transmembrane region" description="Helical" evidence="1">
    <location>
        <begin position="235"/>
        <end position="254"/>
    </location>
</feature>
<keyword evidence="1" id="KW-1133">Transmembrane helix</keyword>
<accession>A0ABT8ZV51</accession>
<keyword evidence="1" id="KW-0812">Transmembrane</keyword>
<comment type="caution">
    <text evidence="2">The sequence shown here is derived from an EMBL/GenBank/DDBJ whole genome shotgun (WGS) entry which is preliminary data.</text>
</comment>
<dbReference type="RefSeq" id="WP_304559559.1">
    <property type="nucleotide sequence ID" value="NZ_JAUQSZ010000001.1"/>
</dbReference>
<name>A0ABT8ZV51_9SPHN</name>
<keyword evidence="1" id="KW-0472">Membrane</keyword>
<evidence type="ECO:0000256" key="1">
    <source>
        <dbReference type="SAM" id="Phobius"/>
    </source>
</evidence>
<feature type="transmembrane region" description="Helical" evidence="1">
    <location>
        <begin position="349"/>
        <end position="373"/>
    </location>
</feature>
<keyword evidence="3" id="KW-1185">Reference proteome</keyword>
<organism evidence="2 3">
    <name type="scientific">Sphingomonas immobilis</name>
    <dbReference type="NCBI Taxonomy" id="3063997"/>
    <lineage>
        <taxon>Bacteria</taxon>
        <taxon>Pseudomonadati</taxon>
        <taxon>Pseudomonadota</taxon>
        <taxon>Alphaproteobacteria</taxon>
        <taxon>Sphingomonadales</taxon>
        <taxon>Sphingomonadaceae</taxon>
        <taxon>Sphingomonas</taxon>
    </lineage>
</organism>
<feature type="transmembrane region" description="Helical" evidence="1">
    <location>
        <begin position="287"/>
        <end position="306"/>
    </location>
</feature>
<evidence type="ECO:0000313" key="3">
    <source>
        <dbReference type="Proteomes" id="UP001176468"/>
    </source>
</evidence>
<sequence>MLAGLIFATEDADDKAGTLAETLPFGGLTLIEFQARLLIAAGATQIVLAVARMTPGLLGAISRIGRRGVSVDAVRTAAEAIEKLHPLARVLVVADGLVTTGDAVMALVDESGEGILVIDDEDPAFERIGVATAWAGMALVEARRIADVAALPRDYDFQSTLLRVIAQSGAAHVHLPAEAEIHHAIERDSRALAALGNATIASLVARPVRWADRYIAAPLARAALPHLFAQGVPTWPLGAGTGVLGLIGLAAIYFGWGVVGLVTVLVAALLGTTGSTLAWLRDEDGLARGLAIASPALSALSVVAVGGSTGQATGWMLAVGALVASLLVERITRAAHPRRWWSSPLAAPLLMLAPVLVGEALVAVGVVTLYAVVTLASAIEGLSHEK</sequence>
<dbReference type="EMBL" id="JAUQSZ010000001">
    <property type="protein sequence ID" value="MDO7841143.1"/>
    <property type="molecule type" value="Genomic_DNA"/>
</dbReference>
<gene>
    <name evidence="2" type="ORF">Q5H94_02290</name>
</gene>
<dbReference type="Proteomes" id="UP001176468">
    <property type="component" value="Unassembled WGS sequence"/>
</dbReference>
<protein>
    <submittedName>
        <fullName evidence="2">Uncharacterized protein</fullName>
    </submittedName>
</protein>
<proteinExistence type="predicted"/>
<evidence type="ECO:0000313" key="2">
    <source>
        <dbReference type="EMBL" id="MDO7841143.1"/>
    </source>
</evidence>
<reference evidence="2" key="1">
    <citation type="submission" date="2023-07" db="EMBL/GenBank/DDBJ databases">
        <authorList>
            <person name="Kim M.K."/>
        </authorList>
    </citation>
    <scope>NUCLEOTIDE SEQUENCE</scope>
    <source>
        <strain evidence="2">CA1-15</strain>
    </source>
</reference>